<name>A0A367G6C6_9FIRM</name>
<dbReference type="InterPro" id="IPR026912">
    <property type="entry name" value="Adenine_deam_C"/>
</dbReference>
<accession>A0A367G6C6</accession>
<dbReference type="AlphaFoldDB" id="A0A367G6C6"/>
<proteinExistence type="predicted"/>
<gene>
    <name evidence="2" type="ORF">C4886_04145</name>
</gene>
<dbReference type="Proteomes" id="UP000253208">
    <property type="component" value="Unassembled WGS sequence"/>
</dbReference>
<evidence type="ECO:0000313" key="2">
    <source>
        <dbReference type="EMBL" id="RCH45521.1"/>
    </source>
</evidence>
<dbReference type="EMBL" id="PSQG01000004">
    <property type="protein sequence ID" value="RCH45521.1"/>
    <property type="molecule type" value="Genomic_DNA"/>
</dbReference>
<reference evidence="2 3" key="1">
    <citation type="submission" date="2018-02" db="EMBL/GenBank/DDBJ databases">
        <title>Complete genome sequencing of Faecalibacterium prausnitzii strains isolated from the human gut.</title>
        <authorList>
            <person name="Fitzgerald B.C."/>
            <person name="Shkoporov A.N."/>
            <person name="Ross P.R."/>
            <person name="Hill C."/>
        </authorList>
    </citation>
    <scope>NUCLEOTIDE SEQUENCE [LARGE SCALE GENOMIC DNA]</scope>
    <source>
        <strain evidence="2 3">APC942/31-1</strain>
    </source>
</reference>
<dbReference type="Pfam" id="PF13382">
    <property type="entry name" value="Adenine_deam_C"/>
    <property type="match status" value="1"/>
</dbReference>
<evidence type="ECO:0000259" key="1">
    <source>
        <dbReference type="Pfam" id="PF13382"/>
    </source>
</evidence>
<evidence type="ECO:0000313" key="3">
    <source>
        <dbReference type="Proteomes" id="UP000253208"/>
    </source>
</evidence>
<organism evidence="2 3">
    <name type="scientific">Blautia obeum</name>
    <dbReference type="NCBI Taxonomy" id="40520"/>
    <lineage>
        <taxon>Bacteria</taxon>
        <taxon>Bacillati</taxon>
        <taxon>Bacillota</taxon>
        <taxon>Clostridia</taxon>
        <taxon>Lachnospirales</taxon>
        <taxon>Lachnospiraceae</taxon>
        <taxon>Blautia</taxon>
    </lineage>
</organism>
<comment type="caution">
    <text evidence="2">The sequence shown here is derived from an EMBL/GenBank/DDBJ whole genome shotgun (WGS) entry which is preliminary data.</text>
</comment>
<protein>
    <recommendedName>
        <fullName evidence="1">Adenine deaminase C-terminal domain-containing protein</fullName>
    </recommendedName>
</protein>
<sequence>MWQCRECTGSCLKKGTVATTYFHDHHNLFVAGSSPDDMLFAVNRIRELQGGFLTVKDGRILSELALPVCGLLSEKSIRENGLALKAVRKSLTDLGYVHNNPIMSVATLGLPVSPALKLTDKGLVDVKKGEIVPLIVNTKKNK</sequence>
<feature type="domain" description="Adenine deaminase C-terminal" evidence="1">
    <location>
        <begin position="9"/>
        <end position="129"/>
    </location>
</feature>